<dbReference type="EMBL" id="ML769655">
    <property type="protein sequence ID" value="KAE9390521.1"/>
    <property type="molecule type" value="Genomic_DNA"/>
</dbReference>
<reference evidence="2" key="1">
    <citation type="journal article" date="2019" name="Environ. Microbiol.">
        <title>Fungal ecological strategies reflected in gene transcription - a case study of two litter decomposers.</title>
        <authorList>
            <person name="Barbi F."/>
            <person name="Kohler A."/>
            <person name="Barry K."/>
            <person name="Baskaran P."/>
            <person name="Daum C."/>
            <person name="Fauchery L."/>
            <person name="Ihrmark K."/>
            <person name="Kuo A."/>
            <person name="LaButti K."/>
            <person name="Lipzen A."/>
            <person name="Morin E."/>
            <person name="Grigoriev I.V."/>
            <person name="Henrissat B."/>
            <person name="Lindahl B."/>
            <person name="Martin F."/>
        </authorList>
    </citation>
    <scope>NUCLEOTIDE SEQUENCE</scope>
    <source>
        <strain evidence="2">JB14</strain>
    </source>
</reference>
<proteinExistence type="predicted"/>
<sequence>MSLPEELLHTIVELIASDTIFIERQSPTLRSKYATINLRPLSMATRQLRRLCLPFLFAYVKVKDVTRLTDQCAAGSDAFSASIRTLDFGSVSMNIMEVLHLFDRFTNLSQINLDFLFPAIPILTAIRNYPAVTVNLGSTARVALTGINLLNSLKSSNLDLSQIILEERTIFGETCIAYLEKHLAYRMRVRCLTYRTSDPHDNFGNCRFPGLSELKLRMRIPPTTLPWISELTRGHPLLKKISFTGSYLPVNFKCNPTVPFIQTFVDEVYREKLDQTMSIEGFAVTRFQSIASSAPFLGTSCNPWRVTGLHLSIYAWWSSARLLVLAHSMFPQISVLTLNIKVEENSTSFPGEELISSLCCFSSLQVLNLVGPYRLHDFGNQATPSPIDMEAAIIQYTSSIAQRIPTIEAFFIDLVYDNFDEEENWKLRGWLSVQTSWGIEGSHTVGPLDYTPMSEPPRSPPENHEFSRYSSVSYYI</sequence>
<feature type="region of interest" description="Disordered" evidence="1">
    <location>
        <begin position="448"/>
        <end position="476"/>
    </location>
</feature>
<keyword evidence="3" id="KW-1185">Reference proteome</keyword>
<dbReference type="OrthoDB" id="3061864at2759"/>
<dbReference type="AlphaFoldDB" id="A0A6A4GXQ9"/>
<evidence type="ECO:0000313" key="2">
    <source>
        <dbReference type="EMBL" id="KAE9390521.1"/>
    </source>
</evidence>
<protein>
    <submittedName>
        <fullName evidence="2">Uncharacterized protein</fullName>
    </submittedName>
</protein>
<evidence type="ECO:0000313" key="3">
    <source>
        <dbReference type="Proteomes" id="UP000799118"/>
    </source>
</evidence>
<evidence type="ECO:0000256" key="1">
    <source>
        <dbReference type="SAM" id="MobiDB-lite"/>
    </source>
</evidence>
<accession>A0A6A4GXQ9</accession>
<gene>
    <name evidence="2" type="ORF">BT96DRAFT_1024507</name>
</gene>
<name>A0A6A4GXQ9_9AGAR</name>
<dbReference type="Proteomes" id="UP000799118">
    <property type="component" value="Unassembled WGS sequence"/>
</dbReference>
<organism evidence="2 3">
    <name type="scientific">Gymnopus androsaceus JB14</name>
    <dbReference type="NCBI Taxonomy" id="1447944"/>
    <lineage>
        <taxon>Eukaryota</taxon>
        <taxon>Fungi</taxon>
        <taxon>Dikarya</taxon>
        <taxon>Basidiomycota</taxon>
        <taxon>Agaricomycotina</taxon>
        <taxon>Agaricomycetes</taxon>
        <taxon>Agaricomycetidae</taxon>
        <taxon>Agaricales</taxon>
        <taxon>Marasmiineae</taxon>
        <taxon>Omphalotaceae</taxon>
        <taxon>Gymnopus</taxon>
    </lineage>
</organism>